<keyword evidence="3" id="KW-1185">Reference proteome</keyword>
<feature type="region of interest" description="Disordered" evidence="1">
    <location>
        <begin position="1"/>
        <end position="98"/>
    </location>
</feature>
<evidence type="ECO:0000256" key="1">
    <source>
        <dbReference type="SAM" id="MobiDB-lite"/>
    </source>
</evidence>
<feature type="compositionally biased region" description="Basic and acidic residues" evidence="1">
    <location>
        <begin position="77"/>
        <end position="92"/>
    </location>
</feature>
<accession>A0A016UCQ5</accession>
<dbReference type="AlphaFoldDB" id="A0A016UCQ5"/>
<dbReference type="EMBL" id="JARK01001382">
    <property type="protein sequence ID" value="EYC12617.1"/>
    <property type="molecule type" value="Genomic_DNA"/>
</dbReference>
<dbReference type="Proteomes" id="UP000024635">
    <property type="component" value="Unassembled WGS sequence"/>
</dbReference>
<protein>
    <submittedName>
        <fullName evidence="2">Uncharacterized protein</fullName>
    </submittedName>
</protein>
<feature type="compositionally biased region" description="Basic residues" evidence="1">
    <location>
        <begin position="37"/>
        <end position="50"/>
    </location>
</feature>
<proteinExistence type="predicted"/>
<sequence length="98" mass="11262">MNRKRSAPADFERGSLFDQKNNPRPLLSRRRDEQSARRPRRHLPSPRGPRHPAEPGSKLVSKGNSTELSQFTGNRLSSEDIFRDSCQCRKSPEVFSEQ</sequence>
<evidence type="ECO:0000313" key="2">
    <source>
        <dbReference type="EMBL" id="EYC12617.1"/>
    </source>
</evidence>
<reference evidence="3" key="1">
    <citation type="journal article" date="2015" name="Nat. Genet.">
        <title>The genome and transcriptome of the zoonotic hookworm Ancylostoma ceylanicum identify infection-specific gene families.</title>
        <authorList>
            <person name="Schwarz E.M."/>
            <person name="Hu Y."/>
            <person name="Antoshechkin I."/>
            <person name="Miller M.M."/>
            <person name="Sternberg P.W."/>
            <person name="Aroian R.V."/>
        </authorList>
    </citation>
    <scope>NUCLEOTIDE SEQUENCE</scope>
    <source>
        <strain evidence="3">HY135</strain>
    </source>
</reference>
<gene>
    <name evidence="2" type="primary">Acey_s0046.g1331</name>
    <name evidence="2" type="ORF">Y032_0046g1331</name>
</gene>
<name>A0A016UCQ5_9BILA</name>
<comment type="caution">
    <text evidence="2">The sequence shown here is derived from an EMBL/GenBank/DDBJ whole genome shotgun (WGS) entry which is preliminary data.</text>
</comment>
<evidence type="ECO:0000313" key="3">
    <source>
        <dbReference type="Proteomes" id="UP000024635"/>
    </source>
</evidence>
<feature type="compositionally biased region" description="Polar residues" evidence="1">
    <location>
        <begin position="62"/>
        <end position="76"/>
    </location>
</feature>
<organism evidence="2 3">
    <name type="scientific">Ancylostoma ceylanicum</name>
    <dbReference type="NCBI Taxonomy" id="53326"/>
    <lineage>
        <taxon>Eukaryota</taxon>
        <taxon>Metazoa</taxon>
        <taxon>Ecdysozoa</taxon>
        <taxon>Nematoda</taxon>
        <taxon>Chromadorea</taxon>
        <taxon>Rhabditida</taxon>
        <taxon>Rhabditina</taxon>
        <taxon>Rhabditomorpha</taxon>
        <taxon>Strongyloidea</taxon>
        <taxon>Ancylostomatidae</taxon>
        <taxon>Ancylostomatinae</taxon>
        <taxon>Ancylostoma</taxon>
    </lineage>
</organism>